<dbReference type="InterPro" id="IPR052552">
    <property type="entry name" value="YeaO-like"/>
</dbReference>
<dbReference type="RefSeq" id="WP_256596264.1">
    <property type="nucleotide sequence ID" value="NZ_UGGT01000005.1"/>
</dbReference>
<gene>
    <name evidence="1" type="ORF">NCTC11370_03514</name>
    <name evidence="2" type="ORF">NCTC11370_03761</name>
</gene>
<dbReference type="EMBL" id="UGGT01000005">
    <property type="protein sequence ID" value="STO91783.1"/>
    <property type="molecule type" value="Genomic_DNA"/>
</dbReference>
<keyword evidence="3" id="KW-1185">Reference proteome</keyword>
<reference evidence="1 3" key="1">
    <citation type="submission" date="2018-06" db="EMBL/GenBank/DDBJ databases">
        <authorList>
            <consortium name="Pathogen Informatics"/>
            <person name="Doyle S."/>
        </authorList>
    </citation>
    <scope>NUCLEOTIDE SEQUENCE [LARGE SCALE GENOMIC DNA]</scope>
    <source>
        <strain evidence="1 3">NCTC11370</strain>
    </source>
</reference>
<name>A0A377ITK8_9GAMM</name>
<dbReference type="Pfam" id="PF22752">
    <property type="entry name" value="DUF488-N3i"/>
    <property type="match status" value="1"/>
</dbReference>
<evidence type="ECO:0000313" key="1">
    <source>
        <dbReference type="EMBL" id="STO91536.1"/>
    </source>
</evidence>
<accession>A0A377ITK8</accession>
<organism evidence="1 3">
    <name type="scientific">Fluoribacter dumoffii</name>
    <dbReference type="NCBI Taxonomy" id="463"/>
    <lineage>
        <taxon>Bacteria</taxon>
        <taxon>Pseudomonadati</taxon>
        <taxon>Pseudomonadota</taxon>
        <taxon>Gammaproteobacteria</taxon>
        <taxon>Legionellales</taxon>
        <taxon>Legionellaceae</taxon>
        <taxon>Fluoribacter</taxon>
    </lineage>
</organism>
<dbReference type="PANTHER" id="PTHR36849">
    <property type="entry name" value="CYTOPLASMIC PROTEIN-RELATED"/>
    <property type="match status" value="1"/>
</dbReference>
<proteinExistence type="predicted"/>
<sequence length="78" mass="8951">MSSTHRNTIQICRVYAPPPIKEGAWILIDRLWPRGLKKETLAFDLWLKDITPSVALRQWFHGILKSDGANLLIAILKN</sequence>
<dbReference type="AlphaFoldDB" id="A0A377ITK8"/>
<dbReference type="PANTHER" id="PTHR36849:SF1">
    <property type="entry name" value="CYTOPLASMIC PROTEIN"/>
    <property type="match status" value="1"/>
</dbReference>
<evidence type="ECO:0000313" key="2">
    <source>
        <dbReference type="EMBL" id="STO91783.1"/>
    </source>
</evidence>
<dbReference type="Proteomes" id="UP000254554">
    <property type="component" value="Unassembled WGS sequence"/>
</dbReference>
<protein>
    <submittedName>
        <fullName evidence="1">Uncharacterized conserved protein</fullName>
    </submittedName>
</protein>
<evidence type="ECO:0000313" key="3">
    <source>
        <dbReference type="Proteomes" id="UP000254554"/>
    </source>
</evidence>
<dbReference type="EMBL" id="UGGT01000002">
    <property type="protein sequence ID" value="STO91536.1"/>
    <property type="molecule type" value="Genomic_DNA"/>
</dbReference>